<reference evidence="1 2" key="1">
    <citation type="submission" date="2018-06" db="EMBL/GenBank/DDBJ databases">
        <title>Comparative genomics reveals the genomic features of Rhizophagus irregularis, R. cerebriforme, R. diaphanum and Gigaspora rosea, and their symbiotic lifestyle signature.</title>
        <authorList>
            <person name="Morin E."/>
            <person name="San Clemente H."/>
            <person name="Chen E.C.H."/>
            <person name="De La Providencia I."/>
            <person name="Hainaut M."/>
            <person name="Kuo A."/>
            <person name="Kohler A."/>
            <person name="Murat C."/>
            <person name="Tang N."/>
            <person name="Roy S."/>
            <person name="Loubradou J."/>
            <person name="Henrissat B."/>
            <person name="Grigoriev I.V."/>
            <person name="Corradi N."/>
            <person name="Roux C."/>
            <person name="Martin F.M."/>
        </authorList>
    </citation>
    <scope>NUCLEOTIDE SEQUENCE [LARGE SCALE GENOMIC DNA]</scope>
    <source>
        <strain evidence="1 2">DAOM 227022</strain>
    </source>
</reference>
<dbReference type="Proteomes" id="UP000265703">
    <property type="component" value="Unassembled WGS sequence"/>
</dbReference>
<protein>
    <submittedName>
        <fullName evidence="1">Uncharacterized protein</fullName>
    </submittedName>
</protein>
<gene>
    <name evidence="1" type="ORF">C1645_828508</name>
</gene>
<dbReference type="AlphaFoldDB" id="A0A397SVN5"/>
<evidence type="ECO:0000313" key="2">
    <source>
        <dbReference type="Proteomes" id="UP000265703"/>
    </source>
</evidence>
<dbReference type="EMBL" id="QKYT01000335">
    <property type="protein sequence ID" value="RIA86951.1"/>
    <property type="molecule type" value="Genomic_DNA"/>
</dbReference>
<dbReference type="OrthoDB" id="2314878at2759"/>
<keyword evidence="2" id="KW-1185">Reference proteome</keyword>
<evidence type="ECO:0000313" key="1">
    <source>
        <dbReference type="EMBL" id="RIA86951.1"/>
    </source>
</evidence>
<proteinExistence type="predicted"/>
<name>A0A397SVN5_9GLOM</name>
<comment type="caution">
    <text evidence="1">The sequence shown here is derived from an EMBL/GenBank/DDBJ whole genome shotgun (WGS) entry which is preliminary data.</text>
</comment>
<sequence>MDQTENNFGSLQNQYNTNERNFQHSSINNVRMSNMNNTNLDTLHINTMTPAPQNVTFEFYFPLPNDTRIYHVTYTELHPLENARLLNNRINLSHIPDHNIQSSIQQQIQQQLQQPVVYHQNSIQQQSFDTMSTQSNSQVYMDNNTYNTSTNGTIPGNMQDMGFQNFP</sequence>
<accession>A0A397SVN5</accession>
<organism evidence="1 2">
    <name type="scientific">Glomus cerebriforme</name>
    <dbReference type="NCBI Taxonomy" id="658196"/>
    <lineage>
        <taxon>Eukaryota</taxon>
        <taxon>Fungi</taxon>
        <taxon>Fungi incertae sedis</taxon>
        <taxon>Mucoromycota</taxon>
        <taxon>Glomeromycotina</taxon>
        <taxon>Glomeromycetes</taxon>
        <taxon>Glomerales</taxon>
        <taxon>Glomeraceae</taxon>
        <taxon>Glomus</taxon>
    </lineage>
</organism>